<dbReference type="EMBL" id="SRSO01000037">
    <property type="protein sequence ID" value="TGV00663.1"/>
    <property type="molecule type" value="Genomic_DNA"/>
</dbReference>
<dbReference type="GO" id="GO:0004672">
    <property type="term" value="F:protein kinase activity"/>
    <property type="evidence" value="ECO:0007669"/>
    <property type="project" value="UniProtKB-ARBA"/>
</dbReference>
<dbReference type="AlphaFoldDB" id="A0A4S1DSE7"/>
<evidence type="ECO:0000256" key="1">
    <source>
        <dbReference type="PROSITE-ProRule" id="PRU00110"/>
    </source>
</evidence>
<dbReference type="RefSeq" id="WP_135878755.1">
    <property type="nucleotide sequence ID" value="NZ_SRSO01000037.1"/>
</dbReference>
<dbReference type="InterPro" id="IPR008207">
    <property type="entry name" value="Sig_transdc_His_kin_Hpt_dom"/>
</dbReference>
<sequence>MNEQPNLSYINTLSGGNEAFKAKLITIIKSEFPGEKDIYMKNIEAKNFKESAENVHKIKHKISILGLDKSYKAADDFENNLKEGSMVGKQDFDTILKLITDFLKTL</sequence>
<dbReference type="Proteomes" id="UP000307602">
    <property type="component" value="Unassembled WGS sequence"/>
</dbReference>
<dbReference type="SUPFAM" id="SSF47226">
    <property type="entry name" value="Histidine-containing phosphotransfer domain, HPT domain"/>
    <property type="match status" value="1"/>
</dbReference>
<dbReference type="OrthoDB" id="1441381at2"/>
<evidence type="ECO:0000313" key="3">
    <source>
        <dbReference type="EMBL" id="TGV00663.1"/>
    </source>
</evidence>
<accession>A0A4S1DSE7</accession>
<reference evidence="3 4" key="1">
    <citation type="submission" date="2019-04" db="EMBL/GenBank/DDBJ databases">
        <authorList>
            <person name="Liu A."/>
        </authorList>
    </citation>
    <scope>NUCLEOTIDE SEQUENCE [LARGE SCALE GENOMIC DNA]</scope>
    <source>
        <strain evidence="3 4">RZ03</strain>
    </source>
</reference>
<dbReference type="PROSITE" id="PS50894">
    <property type="entry name" value="HPT"/>
    <property type="match status" value="1"/>
</dbReference>
<name>A0A4S1DSE7_9FLAO</name>
<feature type="modified residue" description="Phosphohistidine" evidence="1">
    <location>
        <position position="56"/>
    </location>
</feature>
<protein>
    <submittedName>
        <fullName evidence="3">Hpt domain-containing protein</fullName>
    </submittedName>
</protein>
<keyword evidence="1" id="KW-0597">Phosphoprotein</keyword>
<keyword evidence="4" id="KW-1185">Reference proteome</keyword>
<feature type="domain" description="HPt" evidence="2">
    <location>
        <begin position="17"/>
        <end position="106"/>
    </location>
</feature>
<gene>
    <name evidence="3" type="ORF">EM932_18810</name>
</gene>
<proteinExistence type="predicted"/>
<organism evidence="3 4">
    <name type="scientific">Flavivirga rizhaonensis</name>
    <dbReference type="NCBI Taxonomy" id="2559571"/>
    <lineage>
        <taxon>Bacteria</taxon>
        <taxon>Pseudomonadati</taxon>
        <taxon>Bacteroidota</taxon>
        <taxon>Flavobacteriia</taxon>
        <taxon>Flavobacteriales</taxon>
        <taxon>Flavobacteriaceae</taxon>
        <taxon>Flavivirga</taxon>
    </lineage>
</organism>
<comment type="caution">
    <text evidence="3">The sequence shown here is derived from an EMBL/GenBank/DDBJ whole genome shotgun (WGS) entry which is preliminary data.</text>
</comment>
<dbReference type="GO" id="GO:0000160">
    <property type="term" value="P:phosphorelay signal transduction system"/>
    <property type="evidence" value="ECO:0007669"/>
    <property type="project" value="InterPro"/>
</dbReference>
<dbReference type="InterPro" id="IPR036641">
    <property type="entry name" value="HPT_dom_sf"/>
</dbReference>
<evidence type="ECO:0000259" key="2">
    <source>
        <dbReference type="PROSITE" id="PS50894"/>
    </source>
</evidence>
<dbReference type="Gene3D" id="1.20.120.160">
    <property type="entry name" value="HPT domain"/>
    <property type="match status" value="1"/>
</dbReference>
<evidence type="ECO:0000313" key="4">
    <source>
        <dbReference type="Proteomes" id="UP000307602"/>
    </source>
</evidence>